<feature type="domain" description="Protein kinase" evidence="9">
    <location>
        <begin position="16"/>
        <end position="221"/>
    </location>
</feature>
<keyword evidence="2" id="KW-0723">Serine/threonine-protein kinase</keyword>
<comment type="caution">
    <text evidence="10">The sequence shown here is derived from an EMBL/GenBank/DDBJ whole genome shotgun (WGS) entry which is preliminary data.</text>
</comment>
<reference evidence="10" key="1">
    <citation type="submission" date="2020-03" db="EMBL/GenBank/DDBJ databases">
        <title>Studies in the Genomics of Life Span.</title>
        <authorList>
            <person name="Glass D."/>
        </authorList>
    </citation>
    <scope>NUCLEOTIDE SEQUENCE</scope>
    <source>
        <strain evidence="10">SUZIE</strain>
        <tissue evidence="10">Muscle</tissue>
    </source>
</reference>
<dbReference type="InterPro" id="IPR011009">
    <property type="entry name" value="Kinase-like_dom_sf"/>
</dbReference>
<dbReference type="AlphaFoldDB" id="A0AA41MNC1"/>
<sequence>MQGPSSCKKAVFRDHYEFLRVIEHGGFGQVKLTHHRFTGTEVVVRVVRKVVQNLPVLSEPDMRRSLEHPNVIQLFQVVETQRNIYMMKHPGGGQLLNHVPAGGMQELGRQTFCPFMGPTVQELLRQIVLAMYCVPHHVPVEARRLIHQILTLDPRKWPAAKQILQHPWLTQGERYLPHRCTKALPKHSDPEIMVILFDMGYDSHKTWVSLAKKKFYMAMAM</sequence>
<evidence type="ECO:0000256" key="1">
    <source>
        <dbReference type="ARBA" id="ARBA00012513"/>
    </source>
</evidence>
<dbReference type="Pfam" id="PF00069">
    <property type="entry name" value="Pkinase"/>
    <property type="match status" value="1"/>
</dbReference>
<keyword evidence="11" id="KW-1185">Reference proteome</keyword>
<proteinExistence type="predicted"/>
<dbReference type="Gene3D" id="3.30.200.20">
    <property type="entry name" value="Phosphorylase Kinase, domain 1"/>
    <property type="match status" value="1"/>
</dbReference>
<dbReference type="Gene3D" id="1.10.510.10">
    <property type="entry name" value="Transferase(Phosphotransferase) domain 1"/>
    <property type="match status" value="1"/>
</dbReference>
<dbReference type="InterPro" id="IPR000719">
    <property type="entry name" value="Prot_kinase_dom"/>
</dbReference>
<keyword evidence="5 10" id="KW-0418">Kinase</keyword>
<evidence type="ECO:0000256" key="4">
    <source>
        <dbReference type="ARBA" id="ARBA00022741"/>
    </source>
</evidence>
<comment type="catalytic activity">
    <reaction evidence="7">
        <text>L-threonyl-[protein] + ATP = O-phospho-L-threonyl-[protein] + ADP + H(+)</text>
        <dbReference type="Rhea" id="RHEA:46608"/>
        <dbReference type="Rhea" id="RHEA-COMP:11060"/>
        <dbReference type="Rhea" id="RHEA-COMP:11605"/>
        <dbReference type="ChEBI" id="CHEBI:15378"/>
        <dbReference type="ChEBI" id="CHEBI:30013"/>
        <dbReference type="ChEBI" id="CHEBI:30616"/>
        <dbReference type="ChEBI" id="CHEBI:61977"/>
        <dbReference type="ChEBI" id="CHEBI:456216"/>
        <dbReference type="EC" id="2.7.11.1"/>
    </reaction>
</comment>
<keyword evidence="6" id="KW-0067">ATP-binding</keyword>
<dbReference type="SMART" id="SM00220">
    <property type="entry name" value="S_TKc"/>
    <property type="match status" value="1"/>
</dbReference>
<evidence type="ECO:0000256" key="5">
    <source>
        <dbReference type="ARBA" id="ARBA00022777"/>
    </source>
</evidence>
<evidence type="ECO:0000313" key="11">
    <source>
        <dbReference type="Proteomes" id="UP001166674"/>
    </source>
</evidence>
<name>A0AA41MNC1_SCICA</name>
<gene>
    <name evidence="10" type="ORF">SUZIE_131195</name>
</gene>
<evidence type="ECO:0000259" key="9">
    <source>
        <dbReference type="PROSITE" id="PS50011"/>
    </source>
</evidence>
<protein>
    <recommendedName>
        <fullName evidence="1">non-specific serine/threonine protein kinase</fullName>
        <ecNumber evidence="1">2.7.11.1</ecNumber>
    </recommendedName>
</protein>
<dbReference type="PANTHER" id="PTHR24346">
    <property type="entry name" value="MAP/MICROTUBULE AFFINITY-REGULATING KINASE"/>
    <property type="match status" value="1"/>
</dbReference>
<dbReference type="EMBL" id="JAATJV010242200">
    <property type="protein sequence ID" value="MBZ3875090.1"/>
    <property type="molecule type" value="Genomic_DNA"/>
</dbReference>
<dbReference type="PANTHER" id="PTHR24346:SF95">
    <property type="entry name" value="SPERM MOTILITY KINASE 3A"/>
    <property type="match status" value="1"/>
</dbReference>
<dbReference type="GO" id="GO:0005737">
    <property type="term" value="C:cytoplasm"/>
    <property type="evidence" value="ECO:0007669"/>
    <property type="project" value="TreeGrafter"/>
</dbReference>
<evidence type="ECO:0000256" key="2">
    <source>
        <dbReference type="ARBA" id="ARBA00022527"/>
    </source>
</evidence>
<evidence type="ECO:0000313" key="10">
    <source>
        <dbReference type="EMBL" id="MBZ3875090.1"/>
    </source>
</evidence>
<dbReference type="EC" id="2.7.11.1" evidence="1"/>
<dbReference type="Proteomes" id="UP001166674">
    <property type="component" value="Unassembled WGS sequence"/>
</dbReference>
<accession>A0AA41MNC1</accession>
<keyword evidence="3" id="KW-0808">Transferase</keyword>
<dbReference type="GO" id="GO:0004674">
    <property type="term" value="F:protein serine/threonine kinase activity"/>
    <property type="evidence" value="ECO:0007669"/>
    <property type="project" value="UniProtKB-KW"/>
</dbReference>
<comment type="catalytic activity">
    <reaction evidence="8">
        <text>L-seryl-[protein] + ATP = O-phospho-L-seryl-[protein] + ADP + H(+)</text>
        <dbReference type="Rhea" id="RHEA:17989"/>
        <dbReference type="Rhea" id="RHEA-COMP:9863"/>
        <dbReference type="Rhea" id="RHEA-COMP:11604"/>
        <dbReference type="ChEBI" id="CHEBI:15378"/>
        <dbReference type="ChEBI" id="CHEBI:29999"/>
        <dbReference type="ChEBI" id="CHEBI:30616"/>
        <dbReference type="ChEBI" id="CHEBI:83421"/>
        <dbReference type="ChEBI" id="CHEBI:456216"/>
        <dbReference type="EC" id="2.7.11.1"/>
    </reaction>
</comment>
<keyword evidence="4" id="KW-0547">Nucleotide-binding</keyword>
<evidence type="ECO:0000256" key="6">
    <source>
        <dbReference type="ARBA" id="ARBA00022840"/>
    </source>
</evidence>
<organism evidence="10 11">
    <name type="scientific">Sciurus carolinensis</name>
    <name type="common">Eastern gray squirrel</name>
    <dbReference type="NCBI Taxonomy" id="30640"/>
    <lineage>
        <taxon>Eukaryota</taxon>
        <taxon>Metazoa</taxon>
        <taxon>Chordata</taxon>
        <taxon>Craniata</taxon>
        <taxon>Vertebrata</taxon>
        <taxon>Euteleostomi</taxon>
        <taxon>Mammalia</taxon>
        <taxon>Eutheria</taxon>
        <taxon>Euarchontoglires</taxon>
        <taxon>Glires</taxon>
        <taxon>Rodentia</taxon>
        <taxon>Sciuromorpha</taxon>
        <taxon>Sciuridae</taxon>
        <taxon>Sciurinae</taxon>
        <taxon>Sciurini</taxon>
        <taxon>Sciurus</taxon>
    </lineage>
</organism>
<evidence type="ECO:0000256" key="7">
    <source>
        <dbReference type="ARBA" id="ARBA00047899"/>
    </source>
</evidence>
<evidence type="ECO:0000256" key="3">
    <source>
        <dbReference type="ARBA" id="ARBA00022679"/>
    </source>
</evidence>
<dbReference type="GO" id="GO:0035556">
    <property type="term" value="P:intracellular signal transduction"/>
    <property type="evidence" value="ECO:0007669"/>
    <property type="project" value="TreeGrafter"/>
</dbReference>
<dbReference type="SUPFAM" id="SSF56112">
    <property type="entry name" value="Protein kinase-like (PK-like)"/>
    <property type="match status" value="1"/>
</dbReference>
<evidence type="ECO:0000256" key="8">
    <source>
        <dbReference type="ARBA" id="ARBA00048679"/>
    </source>
</evidence>
<dbReference type="GO" id="GO:0005524">
    <property type="term" value="F:ATP binding"/>
    <property type="evidence" value="ECO:0007669"/>
    <property type="project" value="UniProtKB-KW"/>
</dbReference>
<dbReference type="PROSITE" id="PS50011">
    <property type="entry name" value="PROTEIN_KINASE_DOM"/>
    <property type="match status" value="1"/>
</dbReference>